<protein>
    <recommendedName>
        <fullName evidence="1">DUF6598 domain-containing protein</fullName>
    </recommendedName>
</protein>
<sequence length="348" mass="38994">MPETAGGIGRVVDTAGMETVTGHTRLAAEQEEVNEEPKRSREDEAEEEWMLRRLANFRHDWTRAWSEYFGDVEKRIEAPPMRFSQEPAPSYAKLLDALQIFSVGVLELKGTMCCWPIDVFGFIAMRDSLYQNRNYIFERTREDCQTLTAEHSSLVLTGPCRAILLYDPVAIEIELRVKGTRPSEDKVLSAQIFDYNCISQRGKAGSLLKDMAPDLCCTLEFRYAHLQMALEAAIKVWISEGLTDFYGKFVARTASIDENVTLLDSRDGMVSVSDDGLVEFSRDVVFVEGRDGHGKLIVGVQARQSGDDEASSVCKEVTFVPARSGESHGIFDVGFCKMSIVVAWSLLF</sequence>
<dbReference type="PANTHER" id="PTHR33065:SF132">
    <property type="entry name" value="OS12G0535200 PROTEIN"/>
    <property type="match status" value="1"/>
</dbReference>
<dbReference type="RefSeq" id="XP_003575779.1">
    <property type="nucleotide sequence ID" value="XM_003575731.3"/>
</dbReference>
<evidence type="ECO:0000313" key="4">
    <source>
        <dbReference type="Proteomes" id="UP000008810"/>
    </source>
</evidence>
<dbReference type="GeneID" id="100842366"/>
<evidence type="ECO:0000259" key="1">
    <source>
        <dbReference type="Pfam" id="PF20241"/>
    </source>
</evidence>
<dbReference type="Pfam" id="PF20241">
    <property type="entry name" value="DUF6598"/>
    <property type="match status" value="1"/>
</dbReference>
<dbReference type="STRING" id="15368.I1IHV2"/>
<reference evidence="2" key="2">
    <citation type="submission" date="2017-06" db="EMBL/GenBank/DDBJ databases">
        <title>WGS assembly of Brachypodium distachyon.</title>
        <authorList>
            <consortium name="The International Brachypodium Initiative"/>
            <person name="Lucas S."/>
            <person name="Harmon-Smith M."/>
            <person name="Lail K."/>
            <person name="Tice H."/>
            <person name="Grimwood J."/>
            <person name="Bruce D."/>
            <person name="Barry K."/>
            <person name="Shu S."/>
            <person name="Lindquist E."/>
            <person name="Wang M."/>
            <person name="Pitluck S."/>
            <person name="Vogel J.P."/>
            <person name="Garvin D.F."/>
            <person name="Mockler T.C."/>
            <person name="Schmutz J."/>
            <person name="Rokhsar D."/>
            <person name="Bevan M.W."/>
        </authorList>
    </citation>
    <scope>NUCLEOTIDE SEQUENCE</scope>
    <source>
        <strain evidence="2">Bd21</strain>
    </source>
</reference>
<keyword evidence="4" id="KW-1185">Reference proteome</keyword>
<name>I1IHV2_BRADI</name>
<evidence type="ECO:0000313" key="2">
    <source>
        <dbReference type="EMBL" id="KQJ86477.1"/>
    </source>
</evidence>
<dbReference type="OrthoDB" id="667227at2759"/>
<proteinExistence type="predicted"/>
<dbReference type="InterPro" id="IPR046533">
    <property type="entry name" value="DUF6598"/>
</dbReference>
<dbReference type="PANTHER" id="PTHR33065">
    <property type="entry name" value="OS07G0486400 PROTEIN"/>
    <property type="match status" value="1"/>
</dbReference>
<dbReference type="Proteomes" id="UP000008810">
    <property type="component" value="Chromosome 4"/>
</dbReference>
<dbReference type="EMBL" id="CM000883">
    <property type="protein sequence ID" value="KQJ86477.1"/>
    <property type="molecule type" value="Genomic_DNA"/>
</dbReference>
<dbReference type="eggNOG" id="ENOG502R6R7">
    <property type="taxonomic scope" value="Eukaryota"/>
</dbReference>
<dbReference type="FunCoup" id="I1IHV2">
    <property type="interactions" value="6"/>
</dbReference>
<gene>
    <name evidence="3" type="primary">LOC100842366</name>
    <name evidence="2" type="ORF">BRADI_4g05770v3</name>
</gene>
<reference evidence="2 3" key="1">
    <citation type="journal article" date="2010" name="Nature">
        <title>Genome sequencing and analysis of the model grass Brachypodium distachyon.</title>
        <authorList>
            <consortium name="International Brachypodium Initiative"/>
        </authorList>
    </citation>
    <scope>NUCLEOTIDE SEQUENCE [LARGE SCALE GENOMIC DNA]</scope>
    <source>
        <strain evidence="2 3">Bd21</strain>
    </source>
</reference>
<dbReference type="AlphaFoldDB" id="I1IHV2"/>
<dbReference type="EnsemblPlants" id="KQJ86477">
    <property type="protein sequence ID" value="KQJ86477"/>
    <property type="gene ID" value="BRADI_4g05770v3"/>
</dbReference>
<evidence type="ECO:0000313" key="3">
    <source>
        <dbReference type="EnsemblPlants" id="KQJ86477"/>
    </source>
</evidence>
<reference evidence="3" key="3">
    <citation type="submission" date="2018-08" db="UniProtKB">
        <authorList>
            <consortium name="EnsemblPlants"/>
        </authorList>
    </citation>
    <scope>IDENTIFICATION</scope>
    <source>
        <strain evidence="3">cv. Bd21</strain>
    </source>
</reference>
<organism evidence="2">
    <name type="scientific">Brachypodium distachyon</name>
    <name type="common">Purple false brome</name>
    <name type="synonym">Trachynia distachya</name>
    <dbReference type="NCBI Taxonomy" id="15368"/>
    <lineage>
        <taxon>Eukaryota</taxon>
        <taxon>Viridiplantae</taxon>
        <taxon>Streptophyta</taxon>
        <taxon>Embryophyta</taxon>
        <taxon>Tracheophyta</taxon>
        <taxon>Spermatophyta</taxon>
        <taxon>Magnoliopsida</taxon>
        <taxon>Liliopsida</taxon>
        <taxon>Poales</taxon>
        <taxon>Poaceae</taxon>
        <taxon>BOP clade</taxon>
        <taxon>Pooideae</taxon>
        <taxon>Stipodae</taxon>
        <taxon>Brachypodieae</taxon>
        <taxon>Brachypodium</taxon>
    </lineage>
</organism>
<dbReference type="KEGG" id="bdi:100842366"/>
<dbReference type="Gramene" id="KQJ86477">
    <property type="protein sequence ID" value="KQJ86477"/>
    <property type="gene ID" value="BRADI_4g05770v3"/>
</dbReference>
<feature type="domain" description="DUF6598" evidence="1">
    <location>
        <begin position="97"/>
        <end position="342"/>
    </location>
</feature>
<dbReference type="ExpressionAtlas" id="I1IHV2">
    <property type="expression patterns" value="baseline"/>
</dbReference>
<dbReference type="OMA" id="RYRDSWI"/>
<accession>I1IHV2</accession>
<dbReference type="HOGENOM" id="CLU_030845_0_1_1"/>